<protein>
    <submittedName>
        <fullName evidence="1">Uncharacterized protein</fullName>
    </submittedName>
</protein>
<reference evidence="1" key="2">
    <citation type="submission" date="2021-04" db="EMBL/GenBank/DDBJ databases">
        <authorList>
            <person name="Gilroy R."/>
        </authorList>
    </citation>
    <scope>NUCLEOTIDE SEQUENCE</scope>
    <source>
        <strain evidence="1">8470</strain>
    </source>
</reference>
<comment type="caution">
    <text evidence="1">The sequence shown here is derived from an EMBL/GenBank/DDBJ whole genome shotgun (WGS) entry which is preliminary data.</text>
</comment>
<reference evidence="1" key="1">
    <citation type="journal article" date="2021" name="PeerJ">
        <title>Extensive microbial diversity within the chicken gut microbiome revealed by metagenomics and culture.</title>
        <authorList>
            <person name="Gilroy R."/>
            <person name="Ravi A."/>
            <person name="Getino M."/>
            <person name="Pursley I."/>
            <person name="Horton D.L."/>
            <person name="Alikhan N.F."/>
            <person name="Baker D."/>
            <person name="Gharbi K."/>
            <person name="Hall N."/>
            <person name="Watson M."/>
            <person name="Adriaenssens E.M."/>
            <person name="Foster-Nyarko E."/>
            <person name="Jarju S."/>
            <person name="Secka A."/>
            <person name="Antonio M."/>
            <person name="Oren A."/>
            <person name="Chaudhuri R.R."/>
            <person name="La Ragione R."/>
            <person name="Hildebrand F."/>
            <person name="Pallen M.J."/>
        </authorList>
    </citation>
    <scope>NUCLEOTIDE SEQUENCE</scope>
    <source>
        <strain evidence="1">8470</strain>
    </source>
</reference>
<proteinExistence type="predicted"/>
<evidence type="ECO:0000313" key="2">
    <source>
        <dbReference type="Proteomes" id="UP000784286"/>
    </source>
</evidence>
<dbReference type="EMBL" id="JAHLFJ010000016">
    <property type="protein sequence ID" value="MBU3855234.1"/>
    <property type="molecule type" value="Genomic_DNA"/>
</dbReference>
<dbReference type="AlphaFoldDB" id="A0A948TL40"/>
<evidence type="ECO:0000313" key="1">
    <source>
        <dbReference type="EMBL" id="MBU3855234.1"/>
    </source>
</evidence>
<organism evidence="1 2">
    <name type="scientific">Candidatus Phocaeicola excrementipullorum</name>
    <dbReference type="NCBI Taxonomy" id="2838731"/>
    <lineage>
        <taxon>Bacteria</taxon>
        <taxon>Pseudomonadati</taxon>
        <taxon>Bacteroidota</taxon>
        <taxon>Bacteroidia</taxon>
        <taxon>Bacteroidales</taxon>
        <taxon>Bacteroidaceae</taxon>
        <taxon>Phocaeicola</taxon>
    </lineage>
</organism>
<gene>
    <name evidence="1" type="ORF">H9928_01500</name>
</gene>
<dbReference type="Proteomes" id="UP000784286">
    <property type="component" value="Unassembled WGS sequence"/>
</dbReference>
<sequence>MLNRIMLVLYEQEDIKEKIARQVPVIARKSTREKPQKRKRTGFLGLFGKKEEAFVPFQHTGNPFFMFLLQFKLPVTVSHQLFADLHDKICANLIQGFQGVGMHPCADVLLLQIRHGMGGGLLYE</sequence>
<accession>A0A948TL40</accession>
<name>A0A948TL40_9BACT</name>